<proteinExistence type="predicted"/>
<keyword evidence="1" id="KW-0732">Signal</keyword>
<name>A0ABS0HDA9_9SPHN</name>
<dbReference type="RefSeq" id="WP_196274612.1">
    <property type="nucleotide sequence ID" value="NZ_JADQDC010000002.1"/>
</dbReference>
<keyword evidence="3" id="KW-1185">Reference proteome</keyword>
<accession>A0ABS0HDA9</accession>
<feature type="chain" id="PRO_5047525139" evidence="1">
    <location>
        <begin position="23"/>
        <end position="48"/>
    </location>
</feature>
<evidence type="ECO:0000313" key="3">
    <source>
        <dbReference type="Proteomes" id="UP000600799"/>
    </source>
</evidence>
<feature type="signal peptide" evidence="1">
    <location>
        <begin position="1"/>
        <end position="22"/>
    </location>
</feature>
<gene>
    <name evidence="2" type="ORF">I2488_04535</name>
</gene>
<sequence>MTRRLLLFAALCFCLLAAALYAAFNAYSFFSDDEDRPVASGHAGPTHK</sequence>
<comment type="caution">
    <text evidence="2">The sequence shown here is derived from an EMBL/GenBank/DDBJ whole genome shotgun (WGS) entry which is preliminary data.</text>
</comment>
<organism evidence="2 3">
    <name type="scientific">Novosphingobium jiangmenense</name>
    <dbReference type="NCBI Taxonomy" id="2791981"/>
    <lineage>
        <taxon>Bacteria</taxon>
        <taxon>Pseudomonadati</taxon>
        <taxon>Pseudomonadota</taxon>
        <taxon>Alphaproteobacteria</taxon>
        <taxon>Sphingomonadales</taxon>
        <taxon>Sphingomonadaceae</taxon>
        <taxon>Novosphingobium</taxon>
    </lineage>
</organism>
<dbReference type="Proteomes" id="UP000600799">
    <property type="component" value="Unassembled WGS sequence"/>
</dbReference>
<evidence type="ECO:0000256" key="1">
    <source>
        <dbReference type="SAM" id="SignalP"/>
    </source>
</evidence>
<protein>
    <submittedName>
        <fullName evidence="2">Uncharacterized protein</fullName>
    </submittedName>
</protein>
<dbReference type="EMBL" id="JADQDC010000002">
    <property type="protein sequence ID" value="MBF9150259.1"/>
    <property type="molecule type" value="Genomic_DNA"/>
</dbReference>
<reference evidence="2 3" key="1">
    <citation type="submission" date="2020-11" db="EMBL/GenBank/DDBJ databases">
        <title>The genome sequence of Novosphingobium sp. 1Y9A.</title>
        <authorList>
            <person name="Liu Y."/>
        </authorList>
    </citation>
    <scope>NUCLEOTIDE SEQUENCE [LARGE SCALE GENOMIC DNA]</scope>
    <source>
        <strain evidence="2 3">1Y9A</strain>
    </source>
</reference>
<evidence type="ECO:0000313" key="2">
    <source>
        <dbReference type="EMBL" id="MBF9150259.1"/>
    </source>
</evidence>